<proteinExistence type="predicted"/>
<sequence length="115" mass="12233">MENMNSTSTLLSLVGRSTAISDPDQLRTMLQAGHAAWCEGVAEVRADVAQRSSALDDDALAAWCTQAEAPWEGGQTRCEAVSNLAFAVWDASPAAMAYVALEERAAEFGICLIPE</sequence>
<protein>
    <submittedName>
        <fullName evidence="1">Uncharacterized protein</fullName>
    </submittedName>
</protein>
<organism evidence="1 2">
    <name type="scientific">Streptomyces lunaelactis</name>
    <dbReference type="NCBI Taxonomy" id="1535768"/>
    <lineage>
        <taxon>Bacteria</taxon>
        <taxon>Bacillati</taxon>
        <taxon>Actinomycetota</taxon>
        <taxon>Actinomycetes</taxon>
        <taxon>Kitasatosporales</taxon>
        <taxon>Streptomycetaceae</taxon>
        <taxon>Streptomyces</taxon>
    </lineage>
</organism>
<evidence type="ECO:0000313" key="2">
    <source>
        <dbReference type="Proteomes" id="UP000244201"/>
    </source>
</evidence>
<dbReference type="EMBL" id="CP026304">
    <property type="protein sequence ID" value="AVZ70912.1"/>
    <property type="molecule type" value="Genomic_DNA"/>
</dbReference>
<dbReference type="GeneID" id="55653709"/>
<dbReference type="OrthoDB" id="4228713at2"/>
<reference evidence="1 2" key="1">
    <citation type="submission" date="2018-01" db="EMBL/GenBank/DDBJ databases">
        <title>Complete genome sequence of Streptomyces lunaelactis MM109T, a Ferroverdin A producer isolated from cave moonmilk deposits.</title>
        <authorList>
            <person name="Naome A."/>
            <person name="Martinet L."/>
            <person name="Maciejewska M."/>
            <person name="Anderssen S."/>
            <person name="Adam D."/>
            <person name="Tenconi E."/>
            <person name="Deflandre B."/>
            <person name="Arguelles-Arias A."/>
            <person name="Calusinska M."/>
            <person name="Copieters W."/>
            <person name="Karim L."/>
            <person name="Hanikenne M."/>
            <person name="Baurain D."/>
            <person name="van Wezel G."/>
            <person name="Smargiasso N."/>
            <person name="de Pauw E."/>
            <person name="Delfosse P."/>
            <person name="Rigali S."/>
        </authorList>
    </citation>
    <scope>NUCLEOTIDE SEQUENCE [LARGE SCALE GENOMIC DNA]</scope>
    <source>
        <strain evidence="1 2">MM109</strain>
    </source>
</reference>
<name>A0A2R4SVP4_9ACTN</name>
<dbReference type="Proteomes" id="UP000244201">
    <property type="component" value="Chromosome"/>
</dbReference>
<gene>
    <name evidence="1" type="ORF">SLUN_00135</name>
</gene>
<accession>A0A2R4SVP4</accession>
<dbReference type="RefSeq" id="WP_108146607.1">
    <property type="nucleotide sequence ID" value="NZ_CP026304.1"/>
</dbReference>
<dbReference type="AlphaFoldDB" id="A0A2R4SVP4"/>
<evidence type="ECO:0000313" key="1">
    <source>
        <dbReference type="EMBL" id="AVZ70912.1"/>
    </source>
</evidence>
<keyword evidence="2" id="KW-1185">Reference proteome</keyword>
<dbReference type="KEGG" id="slk:SLUN_00135"/>